<dbReference type="PANTHER" id="PTHR31272:SF9">
    <property type="entry name" value="BLL1027 PROTEIN"/>
    <property type="match status" value="1"/>
</dbReference>
<protein>
    <submittedName>
        <fullName evidence="2">Cytochrome c biogenesis CcdA family protein</fullName>
    </submittedName>
</protein>
<keyword evidence="1" id="KW-0472">Membrane</keyword>
<dbReference type="Proteomes" id="UP001595925">
    <property type="component" value="Unassembled WGS sequence"/>
</dbReference>
<evidence type="ECO:0000256" key="1">
    <source>
        <dbReference type="SAM" id="Phobius"/>
    </source>
</evidence>
<keyword evidence="1" id="KW-0812">Transmembrane</keyword>
<feature type="transmembrane region" description="Helical" evidence="1">
    <location>
        <begin position="52"/>
        <end position="75"/>
    </location>
</feature>
<feature type="transmembrane region" description="Helical" evidence="1">
    <location>
        <begin position="125"/>
        <end position="148"/>
    </location>
</feature>
<evidence type="ECO:0000313" key="2">
    <source>
        <dbReference type="EMBL" id="MFC4987462.1"/>
    </source>
</evidence>
<dbReference type="InterPro" id="IPR051790">
    <property type="entry name" value="Cytochrome_c-biogenesis_DsbD"/>
</dbReference>
<name>A0ABD5QCN5_9EURY</name>
<reference evidence="2 3" key="1">
    <citation type="journal article" date="2019" name="Int. J. Syst. Evol. Microbiol.">
        <title>The Global Catalogue of Microorganisms (GCM) 10K type strain sequencing project: providing services to taxonomists for standard genome sequencing and annotation.</title>
        <authorList>
            <consortium name="The Broad Institute Genomics Platform"/>
            <consortium name="The Broad Institute Genome Sequencing Center for Infectious Disease"/>
            <person name="Wu L."/>
            <person name="Ma J."/>
        </authorList>
    </citation>
    <scope>NUCLEOTIDE SEQUENCE [LARGE SCALE GENOMIC DNA]</scope>
    <source>
        <strain evidence="2 3">CGMCC 1.15824</strain>
    </source>
</reference>
<gene>
    <name evidence="2" type="ORF">ACFPFO_06745</name>
</gene>
<sequence length="225" mass="22355">MSVLDPGLATTLAFAFTAGIATFFSPCAYPLLPGYVGFYASQTGEEATVGGAVGRGLIAGAGVLATLVVLIGVAFAVGNEAFSRVTLFEPVVGGLLVVLGALVVAGRAPSLSLSLPKRRSSVVGFGIFGVGYALAAVGCVAPVFLMVVARALSLPTASTALVFGTYIAGIVLLMVAVTVATGTGLMAGAGRLAHHGRTLERLAGGLMIVAGAGQLYLSIVVLDAV</sequence>
<feature type="transmembrane region" description="Helical" evidence="1">
    <location>
        <begin position="202"/>
        <end position="222"/>
    </location>
</feature>
<keyword evidence="3" id="KW-1185">Reference proteome</keyword>
<feature type="transmembrane region" description="Helical" evidence="1">
    <location>
        <begin position="12"/>
        <end position="32"/>
    </location>
</feature>
<comment type="caution">
    <text evidence="2">The sequence shown here is derived from an EMBL/GenBank/DDBJ whole genome shotgun (WGS) entry which is preliminary data.</text>
</comment>
<feature type="transmembrane region" description="Helical" evidence="1">
    <location>
        <begin position="160"/>
        <end position="182"/>
    </location>
</feature>
<accession>A0ABD5QCN5</accession>
<evidence type="ECO:0000313" key="3">
    <source>
        <dbReference type="Proteomes" id="UP001595925"/>
    </source>
</evidence>
<organism evidence="2 3">
    <name type="scientific">Saliphagus infecundisoli</name>
    <dbReference type="NCBI Taxonomy" id="1849069"/>
    <lineage>
        <taxon>Archaea</taxon>
        <taxon>Methanobacteriati</taxon>
        <taxon>Methanobacteriota</taxon>
        <taxon>Stenosarchaea group</taxon>
        <taxon>Halobacteria</taxon>
        <taxon>Halobacteriales</taxon>
        <taxon>Natrialbaceae</taxon>
        <taxon>Saliphagus</taxon>
    </lineage>
</organism>
<keyword evidence="1" id="KW-1133">Transmembrane helix</keyword>
<dbReference type="AlphaFoldDB" id="A0ABD5QCN5"/>
<proteinExistence type="predicted"/>
<dbReference type="RefSeq" id="WP_224828825.1">
    <property type="nucleotide sequence ID" value="NZ_JAIVEF010000011.1"/>
</dbReference>
<dbReference type="PANTHER" id="PTHR31272">
    <property type="entry name" value="CYTOCHROME C-TYPE BIOGENESIS PROTEIN HI_1454-RELATED"/>
    <property type="match status" value="1"/>
</dbReference>
<dbReference type="EMBL" id="JBHSJG010000026">
    <property type="protein sequence ID" value="MFC4987462.1"/>
    <property type="molecule type" value="Genomic_DNA"/>
</dbReference>
<feature type="transmembrane region" description="Helical" evidence="1">
    <location>
        <begin position="87"/>
        <end position="105"/>
    </location>
</feature>